<evidence type="ECO:0000313" key="4">
    <source>
        <dbReference type="Proteomes" id="UP000178533"/>
    </source>
</evidence>
<dbReference type="Proteomes" id="UP000178533">
    <property type="component" value="Unassembled WGS sequence"/>
</dbReference>
<proteinExistence type="predicted"/>
<dbReference type="EMBL" id="MGFT01000004">
    <property type="protein sequence ID" value="OGM12153.1"/>
    <property type="molecule type" value="Genomic_DNA"/>
</dbReference>
<evidence type="ECO:0000313" key="3">
    <source>
        <dbReference type="EMBL" id="OGM12153.1"/>
    </source>
</evidence>
<dbReference type="NCBIfam" id="TIGR04272">
    <property type="entry name" value="cxxc_cxxc_Mbark"/>
    <property type="match status" value="1"/>
</dbReference>
<sequence>MRQFNRDNRFGGGRRDFGRRDFGGRGRDREMFKTICSNCGKECEVPFKPTGSKPVYCSDCFEKMGGGSDSRRFDDRSPRRSNFENRDSVQPQSNFQFDAINAKLDKILGILSPVIPPVVEEKKEIEIEIKEVKAEPKKKSKTSKKSKKS</sequence>
<reference evidence="3 4" key="1">
    <citation type="journal article" date="2016" name="Nat. Commun.">
        <title>Thousands of microbial genomes shed light on interconnected biogeochemical processes in an aquifer system.</title>
        <authorList>
            <person name="Anantharaman K."/>
            <person name="Brown C.T."/>
            <person name="Hug L.A."/>
            <person name="Sharon I."/>
            <person name="Castelle C.J."/>
            <person name="Probst A.J."/>
            <person name="Thomas B.C."/>
            <person name="Singh A."/>
            <person name="Wilkins M.J."/>
            <person name="Karaoz U."/>
            <person name="Brodie E.L."/>
            <person name="Williams K.H."/>
            <person name="Hubbard S.S."/>
            <person name="Banfield J.F."/>
        </authorList>
    </citation>
    <scope>NUCLEOTIDE SEQUENCE [LARGE SCALE GENOMIC DNA]</scope>
</reference>
<protein>
    <recommendedName>
        <fullName evidence="2">CxxC-x17-CxxC domain-containing protein</fullName>
    </recommendedName>
</protein>
<comment type="caution">
    <text evidence="3">The sequence shown here is derived from an EMBL/GenBank/DDBJ whole genome shotgun (WGS) entry which is preliminary data.</text>
</comment>
<organism evidence="3 4">
    <name type="scientific">Candidatus Woesebacteria bacterium RBG_16_36_11</name>
    <dbReference type="NCBI Taxonomy" id="1802481"/>
    <lineage>
        <taxon>Bacteria</taxon>
        <taxon>Candidatus Woeseibacteriota</taxon>
    </lineage>
</organism>
<accession>A0A1F7XB14</accession>
<dbReference type="Pfam" id="PF23477">
    <property type="entry name" value="zf_Tbcl_2"/>
    <property type="match status" value="1"/>
</dbReference>
<name>A0A1F7XB14_9BACT</name>
<feature type="compositionally biased region" description="Basic and acidic residues" evidence="1">
    <location>
        <begin position="69"/>
        <end position="87"/>
    </location>
</feature>
<feature type="region of interest" description="Disordered" evidence="1">
    <location>
        <begin position="64"/>
        <end position="90"/>
    </location>
</feature>
<dbReference type="InterPro" id="IPR026363">
    <property type="entry name" value="CxxC-x17-CxxC_dom"/>
</dbReference>
<dbReference type="STRING" id="1802481.A2W13_00665"/>
<gene>
    <name evidence="3" type="ORF">A2W13_00665</name>
</gene>
<evidence type="ECO:0000259" key="2">
    <source>
        <dbReference type="Pfam" id="PF23477"/>
    </source>
</evidence>
<dbReference type="AlphaFoldDB" id="A0A1F7XB14"/>
<feature type="region of interest" description="Disordered" evidence="1">
    <location>
        <begin position="1"/>
        <end position="26"/>
    </location>
</feature>
<feature type="domain" description="CxxC-x17-CxxC" evidence="2">
    <location>
        <begin position="29"/>
        <end position="64"/>
    </location>
</feature>
<evidence type="ECO:0000256" key="1">
    <source>
        <dbReference type="SAM" id="MobiDB-lite"/>
    </source>
</evidence>